<accession>A0A1G6LZ83</accession>
<organism evidence="1 2">
    <name type="scientific">Williamwhitmania taraxaci</name>
    <dbReference type="NCBI Taxonomy" id="1640674"/>
    <lineage>
        <taxon>Bacteria</taxon>
        <taxon>Pseudomonadati</taxon>
        <taxon>Bacteroidota</taxon>
        <taxon>Bacteroidia</taxon>
        <taxon>Bacteroidales</taxon>
        <taxon>Williamwhitmaniaceae</taxon>
        <taxon>Williamwhitmania</taxon>
    </lineage>
</organism>
<sequence>MITETTLLTHNGPLSYEAIGLLLNKMTTILDDYGMNITIKKKVYAAIVEGLENIYRHQDVVLDGDIIAHTPIFNLGIDSKNFTISAANSLLNAKVPNLKQRLDLVNSLDRTGLKELYKNTILHNAVNNRGGAGLGIINIAKVSENKIGFSFEKINDKYMLFSIDITICHQ</sequence>
<dbReference type="RefSeq" id="WP_212590526.1">
    <property type="nucleotide sequence ID" value="NZ_FMYP01000033.1"/>
</dbReference>
<evidence type="ECO:0000313" key="1">
    <source>
        <dbReference type="EMBL" id="SDC48006.1"/>
    </source>
</evidence>
<dbReference type="Proteomes" id="UP000199452">
    <property type="component" value="Unassembled WGS sequence"/>
</dbReference>
<evidence type="ECO:0000313" key="2">
    <source>
        <dbReference type="Proteomes" id="UP000199452"/>
    </source>
</evidence>
<protein>
    <recommendedName>
        <fullName evidence="3">Histidine kinase-, DNA gyrase B-, and HSP90-like ATPase</fullName>
    </recommendedName>
</protein>
<dbReference type="AlphaFoldDB" id="A0A1G6LZ83"/>
<keyword evidence="2" id="KW-1185">Reference proteome</keyword>
<dbReference type="NCBIfam" id="NF038262">
    <property type="entry name" value="SiaB_fam_kinase"/>
    <property type="match status" value="1"/>
</dbReference>
<dbReference type="Pfam" id="PF19788">
    <property type="entry name" value="DUF6272"/>
    <property type="match status" value="1"/>
</dbReference>
<name>A0A1G6LZ83_9BACT</name>
<gene>
    <name evidence="1" type="ORF">SAMN05216323_103322</name>
</gene>
<dbReference type="EMBL" id="FMYP01000033">
    <property type="protein sequence ID" value="SDC48006.1"/>
    <property type="molecule type" value="Genomic_DNA"/>
</dbReference>
<proteinExistence type="predicted"/>
<evidence type="ECO:0008006" key="3">
    <source>
        <dbReference type="Google" id="ProtNLM"/>
    </source>
</evidence>
<dbReference type="STRING" id="1640674.SAMN05216323_103322"/>
<dbReference type="InterPro" id="IPR046239">
    <property type="entry name" value="DUF6272"/>
</dbReference>
<reference evidence="1 2" key="1">
    <citation type="submission" date="2016-09" db="EMBL/GenBank/DDBJ databases">
        <authorList>
            <person name="Capua I."/>
            <person name="De Benedictis P."/>
            <person name="Joannis T."/>
            <person name="Lombin L.H."/>
            <person name="Cattoli G."/>
        </authorList>
    </citation>
    <scope>NUCLEOTIDE SEQUENCE [LARGE SCALE GENOMIC DNA]</scope>
    <source>
        <strain evidence="1 2">A7P-90m</strain>
    </source>
</reference>